<evidence type="ECO:0000259" key="1">
    <source>
        <dbReference type="Pfam" id="PF13569"/>
    </source>
</evidence>
<dbReference type="EMBL" id="CP158373">
    <property type="protein sequence ID" value="XBY62351.1"/>
    <property type="molecule type" value="Genomic_DNA"/>
</dbReference>
<dbReference type="RefSeq" id="WP_350446603.1">
    <property type="nucleotide sequence ID" value="NZ_CP158373.1"/>
</dbReference>
<name>A0AAU7XXW9_9PSED</name>
<dbReference type="Pfam" id="PF13569">
    <property type="entry name" value="DUF4132"/>
    <property type="match status" value="1"/>
</dbReference>
<evidence type="ECO:0000259" key="2">
    <source>
        <dbReference type="Pfam" id="PF24879"/>
    </source>
</evidence>
<reference evidence="3" key="1">
    <citation type="submission" date="2023-08" db="EMBL/GenBank/DDBJ databases">
        <title>Increased levels of nutrients transform a symbiont into a lethal pathobiont.</title>
        <authorList>
            <person name="Lachnit T."/>
            <person name="Ulrich L."/>
            <person name="Willmer F.M."/>
            <person name="Hasenbein T."/>
            <person name="Steiner L.X."/>
            <person name="Wolters M."/>
            <person name="Herbst E.M."/>
            <person name="Deines P."/>
        </authorList>
    </citation>
    <scope>NUCLEOTIDE SEQUENCE</scope>
    <source>
        <strain evidence="3">T3</strain>
    </source>
</reference>
<feature type="domain" description="DUF7737" evidence="2">
    <location>
        <begin position="714"/>
        <end position="818"/>
    </location>
</feature>
<evidence type="ECO:0000313" key="3">
    <source>
        <dbReference type="EMBL" id="XBY62351.1"/>
    </source>
</evidence>
<dbReference type="AlphaFoldDB" id="A0AAU7XXW9"/>
<dbReference type="Pfam" id="PF24879">
    <property type="entry name" value="DUF7737"/>
    <property type="match status" value="1"/>
</dbReference>
<protein>
    <submittedName>
        <fullName evidence="3">DUF4132 domain-containing protein</fullName>
    </submittedName>
</protein>
<accession>A0AAU7XXW9</accession>
<gene>
    <name evidence="3" type="ORF">ABS648_20645</name>
</gene>
<proteinExistence type="predicted"/>
<feature type="domain" description="DUF4132" evidence="1">
    <location>
        <begin position="412"/>
        <end position="593"/>
    </location>
</feature>
<organism evidence="3">
    <name type="scientific">Pseudomonas solani</name>
    <dbReference type="NCBI Taxonomy" id="2731552"/>
    <lineage>
        <taxon>Bacteria</taxon>
        <taxon>Pseudomonadati</taxon>
        <taxon>Pseudomonadota</taxon>
        <taxon>Gammaproteobacteria</taxon>
        <taxon>Pseudomonadales</taxon>
        <taxon>Pseudomonadaceae</taxon>
        <taxon>Pseudomonas</taxon>
    </lineage>
</organism>
<dbReference type="InterPro" id="IPR056639">
    <property type="entry name" value="DUF7737"/>
</dbReference>
<sequence length="820" mass="90604">MSSPLHAHATALSGDSPLQALVILSDGQRTMLRIAVEQLIKHQGEYWYELDKSPAIRALIDAEATDWRACLVYLACLYGEGPEGTGGLGRVLREMLKRDDVLDGATAIEVMKVLVEHEYIKELDYPITRLVSQMEKLHKQGALVGHEEAMGSFLERNASFWKAGRDPRVLEAKLKKMLGGVQGLQLPLGESRFGWVDDLHADFATLPEAERETWMGLMNHALTGSGSSPSNAWLKAAAKLAAGLPADAFSQTLARWFAVICNYQFAPSDANEGAIKAMVWLAGVGEPKVLAPGLGDMAVAFYTKVQWHGPRSRLVGNACIQVLCLLDKPGVVQLSRLRSKVRYSQGKALIEKSVVKAAERAGLTPDDMEEASVPDMGFDAEGVARFGFGGATALLRLEGEGRLATEWSNAEGKVLKSAPAEAKRENAEAFKEWQKGCKEFADAVLGQRTRFEQAYLRQRTWRFGDWYPRFIDSTELLGWMGRRLIWNIEHDGQQRSVIGLKGVLTGLDGTAVGELPADATVSLWHPIQAAAPEVLAWRELLQEAQVLQPIRQAFREVYLLTDAERESGTTSRRFAGHLLRQFQLAALLRERGWDYALQGSWDSHNTPCKTLKNWGLAVLFELDVKDEFSSIQGDTGVFAYVESGEFRFVKDGEAWDETRLADIPPLVFSEVLRDMDLFVGVCSVANDPELGLVDDPAFRGYISLASNAELQGGAQVRRDLLDNILSRLPIAKRCHLDGRYLVVKGDLRTYRIHLGSSNILMAPNDQYLCIVQDKKAKSASNGLYLPFEGDALLSLILSKALLLANDKKIKDPSILSQINA</sequence>
<dbReference type="InterPro" id="IPR025406">
    <property type="entry name" value="DUF4132"/>
</dbReference>